<dbReference type="InterPro" id="IPR011009">
    <property type="entry name" value="Kinase-like_dom_sf"/>
</dbReference>
<dbReference type="GO" id="GO:0005524">
    <property type="term" value="F:ATP binding"/>
    <property type="evidence" value="ECO:0007669"/>
    <property type="project" value="InterPro"/>
</dbReference>
<dbReference type="AlphaFoldDB" id="X0Y9X9"/>
<dbReference type="SMART" id="SM00240">
    <property type="entry name" value="FHA"/>
    <property type="match status" value="1"/>
</dbReference>
<sequence length="215" mass="23508">MPSLRIRNGDKVGDPIELGERVTLGRSHECDVQIKDIESSRVHAELFVRDGEYYIRDLKSSNGTIVNGTEIDECALEHGDRIEIGSIIVEFIDERSAEAEAPGVDVADEPAKPAPLPELPGYEITERITGDSLTETYRATDEAMDRAVAVEVIDEASCSDAEAVLASIKAAARLEHPAVARIYAAGRHKETVYFVRELAAGESMWRLCGKLAPDD</sequence>
<organism evidence="3">
    <name type="scientific">marine sediment metagenome</name>
    <dbReference type="NCBI Taxonomy" id="412755"/>
    <lineage>
        <taxon>unclassified sequences</taxon>
        <taxon>metagenomes</taxon>
        <taxon>ecological metagenomes</taxon>
    </lineage>
</organism>
<accession>X0Y9X9</accession>
<name>X0Y9X9_9ZZZZ</name>
<dbReference type="SUPFAM" id="SSF49879">
    <property type="entry name" value="SMAD/FHA domain"/>
    <property type="match status" value="1"/>
</dbReference>
<feature type="domain" description="Protein kinase" evidence="2">
    <location>
        <begin position="122"/>
        <end position="215"/>
    </location>
</feature>
<protein>
    <recommendedName>
        <fullName evidence="4">FHA domain-containing protein</fullName>
    </recommendedName>
</protein>
<dbReference type="InterPro" id="IPR050923">
    <property type="entry name" value="Cell_Proc_Reg/RNA_Proc"/>
</dbReference>
<dbReference type="InterPro" id="IPR008984">
    <property type="entry name" value="SMAD_FHA_dom_sf"/>
</dbReference>
<feature type="domain" description="FHA" evidence="1">
    <location>
        <begin position="22"/>
        <end position="71"/>
    </location>
</feature>
<dbReference type="PROSITE" id="PS50011">
    <property type="entry name" value="PROTEIN_KINASE_DOM"/>
    <property type="match status" value="1"/>
</dbReference>
<dbReference type="PROSITE" id="PS50006">
    <property type="entry name" value="FHA_DOMAIN"/>
    <property type="match status" value="1"/>
</dbReference>
<dbReference type="InterPro" id="IPR000719">
    <property type="entry name" value="Prot_kinase_dom"/>
</dbReference>
<reference evidence="3" key="1">
    <citation type="journal article" date="2014" name="Front. Microbiol.">
        <title>High frequency of phylogenetically diverse reductive dehalogenase-homologous genes in deep subseafloor sedimentary metagenomes.</title>
        <authorList>
            <person name="Kawai M."/>
            <person name="Futagami T."/>
            <person name="Toyoda A."/>
            <person name="Takaki Y."/>
            <person name="Nishi S."/>
            <person name="Hori S."/>
            <person name="Arai W."/>
            <person name="Tsubouchi T."/>
            <person name="Morono Y."/>
            <person name="Uchiyama I."/>
            <person name="Ito T."/>
            <person name="Fujiyama A."/>
            <person name="Inagaki F."/>
            <person name="Takami H."/>
        </authorList>
    </citation>
    <scope>NUCLEOTIDE SEQUENCE</scope>
    <source>
        <strain evidence="3">Expedition CK06-06</strain>
    </source>
</reference>
<dbReference type="GO" id="GO:0004672">
    <property type="term" value="F:protein kinase activity"/>
    <property type="evidence" value="ECO:0007669"/>
    <property type="project" value="InterPro"/>
</dbReference>
<evidence type="ECO:0000313" key="3">
    <source>
        <dbReference type="EMBL" id="GAG52644.1"/>
    </source>
</evidence>
<comment type="caution">
    <text evidence="3">The sequence shown here is derived from an EMBL/GenBank/DDBJ whole genome shotgun (WGS) entry which is preliminary data.</text>
</comment>
<dbReference type="PANTHER" id="PTHR23308">
    <property type="entry name" value="NUCLEAR INHIBITOR OF PROTEIN PHOSPHATASE-1"/>
    <property type="match status" value="1"/>
</dbReference>
<feature type="non-terminal residue" evidence="3">
    <location>
        <position position="215"/>
    </location>
</feature>
<dbReference type="EMBL" id="BARS01050970">
    <property type="protein sequence ID" value="GAG52644.1"/>
    <property type="molecule type" value="Genomic_DNA"/>
</dbReference>
<dbReference type="Gene3D" id="3.30.200.20">
    <property type="entry name" value="Phosphorylase Kinase, domain 1"/>
    <property type="match status" value="1"/>
</dbReference>
<dbReference type="Pfam" id="PF00498">
    <property type="entry name" value="FHA"/>
    <property type="match status" value="1"/>
</dbReference>
<proteinExistence type="predicted"/>
<dbReference type="Gene3D" id="2.60.200.20">
    <property type="match status" value="1"/>
</dbReference>
<evidence type="ECO:0000259" key="2">
    <source>
        <dbReference type="PROSITE" id="PS50011"/>
    </source>
</evidence>
<dbReference type="InterPro" id="IPR000253">
    <property type="entry name" value="FHA_dom"/>
</dbReference>
<evidence type="ECO:0000259" key="1">
    <source>
        <dbReference type="PROSITE" id="PS50006"/>
    </source>
</evidence>
<dbReference type="SUPFAM" id="SSF56112">
    <property type="entry name" value="Protein kinase-like (PK-like)"/>
    <property type="match status" value="1"/>
</dbReference>
<evidence type="ECO:0008006" key="4">
    <source>
        <dbReference type="Google" id="ProtNLM"/>
    </source>
</evidence>
<dbReference type="CDD" id="cd00060">
    <property type="entry name" value="FHA"/>
    <property type="match status" value="1"/>
</dbReference>
<gene>
    <name evidence="3" type="ORF">S01H1_75997</name>
</gene>